<organism evidence="1 2">
    <name type="scientific">Sphaerobolus stellatus (strain SS14)</name>
    <dbReference type="NCBI Taxonomy" id="990650"/>
    <lineage>
        <taxon>Eukaryota</taxon>
        <taxon>Fungi</taxon>
        <taxon>Dikarya</taxon>
        <taxon>Basidiomycota</taxon>
        <taxon>Agaricomycotina</taxon>
        <taxon>Agaricomycetes</taxon>
        <taxon>Phallomycetidae</taxon>
        <taxon>Geastrales</taxon>
        <taxon>Sphaerobolaceae</taxon>
        <taxon>Sphaerobolus</taxon>
    </lineage>
</organism>
<dbReference type="Proteomes" id="UP000054279">
    <property type="component" value="Unassembled WGS sequence"/>
</dbReference>
<evidence type="ECO:0000313" key="2">
    <source>
        <dbReference type="Proteomes" id="UP000054279"/>
    </source>
</evidence>
<protein>
    <submittedName>
        <fullName evidence="1">Uncharacterized protein</fullName>
    </submittedName>
</protein>
<accession>A0A0C9VKM4</accession>
<evidence type="ECO:0000313" key="1">
    <source>
        <dbReference type="EMBL" id="KIJ38031.1"/>
    </source>
</evidence>
<sequence length="274" mass="31475">MPQQIHVVVSNQNDLFHFIFDILDESAPLSVVDEYATEFTRLYRFQAYVLTQYWRSKNCLIFPVPDQLEQVGFSRWDFRTPDCYALYHPDQPLSSLEIIPHGISLVLFFFFRFISSDKANRAAFFIPLIPRNKDSACEKLFSEVWNKTITGAEDILLEDPTRIHIPDMLPLSMKATDYDGHTFLTFLTRYTPVAKSLFFYMILHRLSAGDPVAINVDYGRLHNICLDRAASAGLYNVFPVNILPNTWTITLATSLYEGGSEIDRERERAGGTPN</sequence>
<reference evidence="1 2" key="1">
    <citation type="submission" date="2014-06" db="EMBL/GenBank/DDBJ databases">
        <title>Evolutionary Origins and Diversification of the Mycorrhizal Mutualists.</title>
        <authorList>
            <consortium name="DOE Joint Genome Institute"/>
            <consortium name="Mycorrhizal Genomics Consortium"/>
            <person name="Kohler A."/>
            <person name="Kuo A."/>
            <person name="Nagy L.G."/>
            <person name="Floudas D."/>
            <person name="Copeland A."/>
            <person name="Barry K.W."/>
            <person name="Cichocki N."/>
            <person name="Veneault-Fourrey C."/>
            <person name="LaButti K."/>
            <person name="Lindquist E.A."/>
            <person name="Lipzen A."/>
            <person name="Lundell T."/>
            <person name="Morin E."/>
            <person name="Murat C."/>
            <person name="Riley R."/>
            <person name="Ohm R."/>
            <person name="Sun H."/>
            <person name="Tunlid A."/>
            <person name="Henrissat B."/>
            <person name="Grigoriev I.V."/>
            <person name="Hibbett D.S."/>
            <person name="Martin F."/>
        </authorList>
    </citation>
    <scope>NUCLEOTIDE SEQUENCE [LARGE SCALE GENOMIC DNA]</scope>
    <source>
        <strain evidence="1 2">SS14</strain>
    </source>
</reference>
<dbReference type="HOGENOM" id="CLU_1016247_0_0_1"/>
<keyword evidence="2" id="KW-1185">Reference proteome</keyword>
<dbReference type="EMBL" id="KN837164">
    <property type="protein sequence ID" value="KIJ38031.1"/>
    <property type="molecule type" value="Genomic_DNA"/>
</dbReference>
<proteinExistence type="predicted"/>
<gene>
    <name evidence="1" type="ORF">M422DRAFT_50193</name>
</gene>
<dbReference type="AlphaFoldDB" id="A0A0C9VKM4"/>
<name>A0A0C9VKM4_SPHS4</name>